<dbReference type="Proteomes" id="UP000528964">
    <property type="component" value="Unassembled WGS sequence"/>
</dbReference>
<evidence type="ECO:0000313" key="4">
    <source>
        <dbReference type="Proteomes" id="UP000528964"/>
    </source>
</evidence>
<keyword evidence="4" id="KW-1185">Reference proteome</keyword>
<reference evidence="3 4" key="1">
    <citation type="submission" date="2020-08" db="EMBL/GenBank/DDBJ databases">
        <title>Genomic Encyclopedia of Type Strains, Phase IV (KMG-IV): sequencing the most valuable type-strain genomes for metagenomic binning, comparative biology and taxonomic classification.</title>
        <authorList>
            <person name="Goeker M."/>
        </authorList>
    </citation>
    <scope>NUCLEOTIDE SEQUENCE [LARGE SCALE GENOMIC DNA]</scope>
    <source>
        <strain evidence="3 4">DSM 25481</strain>
    </source>
</reference>
<organism evidence="3 4">
    <name type="scientific">Hansschlegelia beijingensis</name>
    <dbReference type="NCBI Taxonomy" id="1133344"/>
    <lineage>
        <taxon>Bacteria</taxon>
        <taxon>Pseudomonadati</taxon>
        <taxon>Pseudomonadota</taxon>
        <taxon>Alphaproteobacteria</taxon>
        <taxon>Hyphomicrobiales</taxon>
        <taxon>Methylopilaceae</taxon>
        <taxon>Hansschlegelia</taxon>
    </lineage>
</organism>
<dbReference type="SUPFAM" id="SSF56349">
    <property type="entry name" value="DNA breaking-rejoining enzymes"/>
    <property type="match status" value="1"/>
</dbReference>
<evidence type="ECO:0000256" key="1">
    <source>
        <dbReference type="ARBA" id="ARBA00023172"/>
    </source>
</evidence>
<dbReference type="AlphaFoldDB" id="A0A7W6CZU6"/>
<evidence type="ECO:0000313" key="3">
    <source>
        <dbReference type="EMBL" id="MBB3974106.1"/>
    </source>
</evidence>
<gene>
    <name evidence="3" type="ORF">GGR24_002783</name>
</gene>
<dbReference type="PROSITE" id="PS51898">
    <property type="entry name" value="TYR_RECOMBINASE"/>
    <property type="match status" value="1"/>
</dbReference>
<protein>
    <submittedName>
        <fullName evidence="3">Integrase</fullName>
    </submittedName>
</protein>
<dbReference type="GO" id="GO:0015074">
    <property type="term" value="P:DNA integration"/>
    <property type="evidence" value="ECO:0007669"/>
    <property type="project" value="InterPro"/>
</dbReference>
<dbReference type="GO" id="GO:0006310">
    <property type="term" value="P:DNA recombination"/>
    <property type="evidence" value="ECO:0007669"/>
    <property type="project" value="UniProtKB-KW"/>
</dbReference>
<dbReference type="InterPro" id="IPR002104">
    <property type="entry name" value="Integrase_catalytic"/>
</dbReference>
<name>A0A7W6CZU6_9HYPH</name>
<evidence type="ECO:0000259" key="2">
    <source>
        <dbReference type="PROSITE" id="PS51898"/>
    </source>
</evidence>
<dbReference type="EMBL" id="JACIDR010000004">
    <property type="protein sequence ID" value="MBB3974106.1"/>
    <property type="molecule type" value="Genomic_DNA"/>
</dbReference>
<proteinExistence type="predicted"/>
<dbReference type="InterPro" id="IPR013762">
    <property type="entry name" value="Integrase-like_cat_sf"/>
</dbReference>
<dbReference type="Gene3D" id="1.10.443.10">
    <property type="entry name" value="Intergrase catalytic core"/>
    <property type="match status" value="1"/>
</dbReference>
<dbReference type="Pfam" id="PF00589">
    <property type="entry name" value="Phage_integrase"/>
    <property type="match status" value="1"/>
</dbReference>
<dbReference type="GO" id="GO:0003677">
    <property type="term" value="F:DNA binding"/>
    <property type="evidence" value="ECO:0007669"/>
    <property type="project" value="InterPro"/>
</dbReference>
<accession>A0A7W6CZU6</accession>
<feature type="domain" description="Tyr recombinase" evidence="2">
    <location>
        <begin position="1"/>
        <end position="126"/>
    </location>
</feature>
<keyword evidence="1" id="KW-0233">DNA recombination</keyword>
<comment type="caution">
    <text evidence="3">The sequence shown here is derived from an EMBL/GenBank/DDBJ whole genome shotgun (WGS) entry which is preliminary data.</text>
</comment>
<sequence length="179" mass="20641">MLAAEWKHYDPEVGTIWLPVAKNGKGRFLLLTIRAQEIVESLRGRGEGGRIFKVDRDALVTAYRRARAMAQMDHWRWHDFRYEAISRACEGDMTDMELMDFSGHLDVKSLRRYRHPRPEIMVPVFARLKLRVAESRRCGLWREPRGAAQAAASSSSRSVEKALGSRFLRGRPCGRSIRE</sequence>
<dbReference type="InterPro" id="IPR011010">
    <property type="entry name" value="DNA_brk_join_enz"/>
</dbReference>